<sequence length="153" mass="17657">MTIQYLNTIVENPVLDGFKNRPLSIEKIVELENKFNKGKEFPKAFREFLFLAGDFNNFAFDDLGEGLGELQNIAKEELESTNQKVDRPFFAFSVYNSCYSVIFLDETEEDPKVYLIMPFLAKGGSQPLIKPNGWNFKALVEEHIHRVKNNIPF</sequence>
<name>A0ABU1TUX8_9FLAO</name>
<evidence type="ECO:0008006" key="3">
    <source>
        <dbReference type="Google" id="ProtNLM"/>
    </source>
</evidence>
<organism evidence="1 2">
    <name type="scientific">Flavobacterium arsenatis</name>
    <dbReference type="NCBI Taxonomy" id="1484332"/>
    <lineage>
        <taxon>Bacteria</taxon>
        <taxon>Pseudomonadati</taxon>
        <taxon>Bacteroidota</taxon>
        <taxon>Flavobacteriia</taxon>
        <taxon>Flavobacteriales</taxon>
        <taxon>Flavobacteriaceae</taxon>
        <taxon>Flavobacterium</taxon>
    </lineage>
</organism>
<reference evidence="1 2" key="1">
    <citation type="submission" date="2023-07" db="EMBL/GenBank/DDBJ databases">
        <title>Sorghum-associated microbial communities from plants grown in Nebraska, USA.</title>
        <authorList>
            <person name="Schachtman D."/>
        </authorList>
    </citation>
    <scope>NUCLEOTIDE SEQUENCE [LARGE SCALE GENOMIC DNA]</scope>
    <source>
        <strain evidence="1 2">3773</strain>
    </source>
</reference>
<keyword evidence="2" id="KW-1185">Reference proteome</keyword>
<evidence type="ECO:0000313" key="2">
    <source>
        <dbReference type="Proteomes" id="UP001255185"/>
    </source>
</evidence>
<dbReference type="SUPFAM" id="SSF160631">
    <property type="entry name" value="SMI1/KNR4-like"/>
    <property type="match status" value="1"/>
</dbReference>
<dbReference type="Proteomes" id="UP001255185">
    <property type="component" value="Unassembled WGS sequence"/>
</dbReference>
<comment type="caution">
    <text evidence="1">The sequence shown here is derived from an EMBL/GenBank/DDBJ whole genome shotgun (WGS) entry which is preliminary data.</text>
</comment>
<evidence type="ECO:0000313" key="1">
    <source>
        <dbReference type="EMBL" id="MDR6969670.1"/>
    </source>
</evidence>
<dbReference type="InterPro" id="IPR037883">
    <property type="entry name" value="Knr4/Smi1-like_sf"/>
</dbReference>
<proteinExistence type="predicted"/>
<protein>
    <recommendedName>
        <fullName evidence="3">Knr4/Smi1-like domain-containing protein</fullName>
    </recommendedName>
</protein>
<dbReference type="EMBL" id="JAVDVI010000029">
    <property type="protein sequence ID" value="MDR6969670.1"/>
    <property type="molecule type" value="Genomic_DNA"/>
</dbReference>
<gene>
    <name evidence="1" type="ORF">J2X31_003704</name>
</gene>
<accession>A0ABU1TUX8</accession>
<dbReference type="RefSeq" id="WP_310028969.1">
    <property type="nucleotide sequence ID" value="NZ_JAVDVI010000029.1"/>
</dbReference>